<proteinExistence type="predicted"/>
<keyword evidence="3" id="KW-1185">Reference proteome</keyword>
<dbReference type="EMBL" id="JABCKI010000927">
    <property type="protein sequence ID" value="KAG5649508.1"/>
    <property type="molecule type" value="Genomic_DNA"/>
</dbReference>
<reference evidence="2" key="1">
    <citation type="submission" date="2021-02" db="EMBL/GenBank/DDBJ databases">
        <authorList>
            <person name="Nieuwenhuis M."/>
            <person name="Van De Peppel L.J.J."/>
        </authorList>
    </citation>
    <scope>NUCLEOTIDE SEQUENCE</scope>
    <source>
        <strain evidence="2">D49</strain>
    </source>
</reference>
<organism evidence="2 3">
    <name type="scientific">Sphagnurus paluster</name>
    <dbReference type="NCBI Taxonomy" id="117069"/>
    <lineage>
        <taxon>Eukaryota</taxon>
        <taxon>Fungi</taxon>
        <taxon>Dikarya</taxon>
        <taxon>Basidiomycota</taxon>
        <taxon>Agaricomycotina</taxon>
        <taxon>Agaricomycetes</taxon>
        <taxon>Agaricomycetidae</taxon>
        <taxon>Agaricales</taxon>
        <taxon>Tricholomatineae</taxon>
        <taxon>Lyophyllaceae</taxon>
        <taxon>Sphagnurus</taxon>
    </lineage>
</organism>
<dbReference type="OrthoDB" id="2855464at2759"/>
<feature type="region of interest" description="Disordered" evidence="1">
    <location>
        <begin position="1"/>
        <end position="43"/>
    </location>
</feature>
<sequence length="143" mass="15936">MPPRAAHGACMHSEMDIAPVPPPQSAPGAKSMPQSPTPLRLPTSFSVATQGDDSEMVEGALTAESDIEEGLSRRKHVTDPEERRRRLEADPWCAGVQPRCVMCKGCRKWISLDQRSEYYPGLWEKHRDLCRAIKMLKGEAIPK</sequence>
<comment type="caution">
    <text evidence="2">The sequence shown here is derived from an EMBL/GenBank/DDBJ whole genome shotgun (WGS) entry which is preliminary data.</text>
</comment>
<feature type="compositionally biased region" description="Basic and acidic residues" evidence="1">
    <location>
        <begin position="77"/>
        <end position="87"/>
    </location>
</feature>
<protein>
    <submittedName>
        <fullName evidence="2">Uncharacterized protein</fullName>
    </submittedName>
</protein>
<feature type="non-terminal residue" evidence="2">
    <location>
        <position position="143"/>
    </location>
</feature>
<name>A0A9P7GGC6_9AGAR</name>
<dbReference type="Proteomes" id="UP000717328">
    <property type="component" value="Unassembled WGS sequence"/>
</dbReference>
<reference evidence="2" key="2">
    <citation type="submission" date="2021-10" db="EMBL/GenBank/DDBJ databases">
        <title>Phylogenomics reveals ancestral predisposition of the termite-cultivated fungus Termitomyces towards a domesticated lifestyle.</title>
        <authorList>
            <person name="Auxier B."/>
            <person name="Grum-Grzhimaylo A."/>
            <person name="Cardenas M.E."/>
            <person name="Lodge J.D."/>
            <person name="Laessoe T."/>
            <person name="Pedersen O."/>
            <person name="Smith M.E."/>
            <person name="Kuyper T.W."/>
            <person name="Franco-Molano E.A."/>
            <person name="Baroni T.J."/>
            <person name="Aanen D.K."/>
        </authorList>
    </citation>
    <scope>NUCLEOTIDE SEQUENCE</scope>
    <source>
        <strain evidence="2">D49</strain>
    </source>
</reference>
<accession>A0A9P7GGC6</accession>
<feature type="region of interest" description="Disordered" evidence="1">
    <location>
        <begin position="63"/>
        <end position="87"/>
    </location>
</feature>
<evidence type="ECO:0000313" key="2">
    <source>
        <dbReference type="EMBL" id="KAG5649508.1"/>
    </source>
</evidence>
<dbReference type="AlphaFoldDB" id="A0A9P7GGC6"/>
<evidence type="ECO:0000313" key="3">
    <source>
        <dbReference type="Proteomes" id="UP000717328"/>
    </source>
</evidence>
<gene>
    <name evidence="2" type="ORF">H0H81_003392</name>
</gene>
<evidence type="ECO:0000256" key="1">
    <source>
        <dbReference type="SAM" id="MobiDB-lite"/>
    </source>
</evidence>